<dbReference type="AlphaFoldDB" id="A0A3B0Y7L3"/>
<dbReference type="InterPro" id="IPR037883">
    <property type="entry name" value="Knr4/Smi1-like_sf"/>
</dbReference>
<sequence>MSKLIFEKKIEELGGIEATSGGEFVSVAEESLVTIEKKIGVSLPQDYRAFVKEYGASQFHTLVIFKPIIDLPDYISSAGYGYFDYFFGVSDNTNIYALQWAIESYKNRVPKSLLPIGGDVGGGVICLGISGDECNKVYYWDPSNEWDVDDIEDGDDIESIMFQNVHIVADTFTDFISCLEESPYA</sequence>
<reference evidence="2" key="1">
    <citation type="submission" date="2018-06" db="EMBL/GenBank/DDBJ databases">
        <authorList>
            <person name="Zhirakovskaya E."/>
        </authorList>
    </citation>
    <scope>NUCLEOTIDE SEQUENCE</scope>
</reference>
<dbReference type="SMART" id="SM00860">
    <property type="entry name" value="SMI1_KNR4"/>
    <property type="match status" value="1"/>
</dbReference>
<dbReference type="Pfam" id="PF09346">
    <property type="entry name" value="SMI1_KNR4"/>
    <property type="match status" value="1"/>
</dbReference>
<evidence type="ECO:0000259" key="1">
    <source>
        <dbReference type="SMART" id="SM00860"/>
    </source>
</evidence>
<evidence type="ECO:0000313" key="2">
    <source>
        <dbReference type="EMBL" id="VAW75611.1"/>
    </source>
</evidence>
<proteinExistence type="predicted"/>
<dbReference type="SUPFAM" id="SSF160631">
    <property type="entry name" value="SMI1/KNR4-like"/>
    <property type="match status" value="1"/>
</dbReference>
<feature type="domain" description="Knr4/Smi1-like" evidence="1">
    <location>
        <begin position="26"/>
        <end position="178"/>
    </location>
</feature>
<gene>
    <name evidence="2" type="ORF">MNBD_GAMMA12-3827</name>
</gene>
<protein>
    <recommendedName>
        <fullName evidence="1">Knr4/Smi1-like domain-containing protein</fullName>
    </recommendedName>
</protein>
<accession>A0A3B0Y7L3</accession>
<organism evidence="2">
    <name type="scientific">hydrothermal vent metagenome</name>
    <dbReference type="NCBI Taxonomy" id="652676"/>
    <lineage>
        <taxon>unclassified sequences</taxon>
        <taxon>metagenomes</taxon>
        <taxon>ecological metagenomes</taxon>
    </lineage>
</organism>
<dbReference type="InterPro" id="IPR018958">
    <property type="entry name" value="Knr4/Smi1-like_dom"/>
</dbReference>
<dbReference type="EMBL" id="UOFL01000087">
    <property type="protein sequence ID" value="VAW75611.1"/>
    <property type="molecule type" value="Genomic_DNA"/>
</dbReference>
<dbReference type="Gene3D" id="3.40.1580.10">
    <property type="entry name" value="SMI1/KNR4-like"/>
    <property type="match status" value="1"/>
</dbReference>
<name>A0A3B0Y7L3_9ZZZZ</name>